<organism evidence="1 2">
    <name type="scientific">Protopolystoma xenopodis</name>
    <dbReference type="NCBI Taxonomy" id="117903"/>
    <lineage>
        <taxon>Eukaryota</taxon>
        <taxon>Metazoa</taxon>
        <taxon>Spiralia</taxon>
        <taxon>Lophotrochozoa</taxon>
        <taxon>Platyhelminthes</taxon>
        <taxon>Monogenea</taxon>
        <taxon>Polyopisthocotylea</taxon>
        <taxon>Polystomatidea</taxon>
        <taxon>Polystomatidae</taxon>
        <taxon>Protopolystoma</taxon>
    </lineage>
</organism>
<sequence>MLDSVNSPSSGHKCQLIRRLETVHRLHSQTPRSTHFFSPLSLSSLQLPSSAAVLFFCFIPPLPSNINFSLQLRSSLFSVTISASSLRDNSPRKLWMPHLPF</sequence>
<dbReference type="AlphaFoldDB" id="A0A3S5C9F1"/>
<protein>
    <submittedName>
        <fullName evidence="1">Uncharacterized protein</fullName>
    </submittedName>
</protein>
<comment type="caution">
    <text evidence="1">The sequence shown here is derived from an EMBL/GenBank/DDBJ whole genome shotgun (WGS) entry which is preliminary data.</text>
</comment>
<evidence type="ECO:0000313" key="2">
    <source>
        <dbReference type="Proteomes" id="UP000784294"/>
    </source>
</evidence>
<evidence type="ECO:0000313" key="1">
    <source>
        <dbReference type="EMBL" id="VEL43941.1"/>
    </source>
</evidence>
<reference evidence="1" key="1">
    <citation type="submission" date="2018-11" db="EMBL/GenBank/DDBJ databases">
        <authorList>
            <consortium name="Pathogen Informatics"/>
        </authorList>
    </citation>
    <scope>NUCLEOTIDE SEQUENCE</scope>
</reference>
<gene>
    <name evidence="1" type="ORF">PXEA_LOCUS37381</name>
</gene>
<accession>A0A3S5C9F1</accession>
<keyword evidence="2" id="KW-1185">Reference proteome</keyword>
<name>A0A3S5C9F1_9PLAT</name>
<dbReference type="EMBL" id="CAAALY010287088">
    <property type="protein sequence ID" value="VEL43941.1"/>
    <property type="molecule type" value="Genomic_DNA"/>
</dbReference>
<dbReference type="Proteomes" id="UP000784294">
    <property type="component" value="Unassembled WGS sequence"/>
</dbReference>
<proteinExistence type="predicted"/>